<evidence type="ECO:0000256" key="7">
    <source>
        <dbReference type="ARBA" id="ARBA00023136"/>
    </source>
</evidence>
<evidence type="ECO:0000259" key="10">
    <source>
        <dbReference type="Pfam" id="PF04290"/>
    </source>
</evidence>
<keyword evidence="12" id="KW-1185">Reference proteome</keyword>
<keyword evidence="6 9" id="KW-1133">Transmembrane helix</keyword>
<evidence type="ECO:0000256" key="2">
    <source>
        <dbReference type="ARBA" id="ARBA00022448"/>
    </source>
</evidence>
<keyword evidence="2" id="KW-0813">Transport</keyword>
<evidence type="ECO:0000313" key="11">
    <source>
        <dbReference type="EMBL" id="QTA87117.1"/>
    </source>
</evidence>
<dbReference type="KEGG" id="dmm:dnm_031450"/>
<dbReference type="GO" id="GO:0022857">
    <property type="term" value="F:transmembrane transporter activity"/>
    <property type="evidence" value="ECO:0007669"/>
    <property type="project" value="TreeGrafter"/>
</dbReference>
<dbReference type="AlphaFoldDB" id="A0A975GMV4"/>
<reference evidence="11" key="1">
    <citation type="journal article" date="2021" name="Microb. Physiol.">
        <title>Proteogenomic Insights into the Physiology of Marine, Sulfate-Reducing, Filamentous Desulfonema limicola and Desulfonema magnum.</title>
        <authorList>
            <person name="Schnaars V."/>
            <person name="Wohlbrand L."/>
            <person name="Scheve S."/>
            <person name="Hinrichs C."/>
            <person name="Reinhardt R."/>
            <person name="Rabus R."/>
        </authorList>
    </citation>
    <scope>NUCLEOTIDE SEQUENCE</scope>
    <source>
        <strain evidence="11">4be13</strain>
    </source>
</reference>
<dbReference type="Pfam" id="PF04290">
    <property type="entry name" value="DctQ"/>
    <property type="match status" value="1"/>
</dbReference>
<feature type="transmembrane region" description="Helical" evidence="9">
    <location>
        <begin position="49"/>
        <end position="68"/>
    </location>
</feature>
<evidence type="ECO:0000256" key="4">
    <source>
        <dbReference type="ARBA" id="ARBA00022519"/>
    </source>
</evidence>
<evidence type="ECO:0000256" key="6">
    <source>
        <dbReference type="ARBA" id="ARBA00022989"/>
    </source>
</evidence>
<keyword evidence="7 9" id="KW-0472">Membrane</keyword>
<evidence type="ECO:0000256" key="8">
    <source>
        <dbReference type="ARBA" id="ARBA00038436"/>
    </source>
</evidence>
<organism evidence="11 12">
    <name type="scientific">Desulfonema magnum</name>
    <dbReference type="NCBI Taxonomy" id="45655"/>
    <lineage>
        <taxon>Bacteria</taxon>
        <taxon>Pseudomonadati</taxon>
        <taxon>Thermodesulfobacteriota</taxon>
        <taxon>Desulfobacteria</taxon>
        <taxon>Desulfobacterales</taxon>
        <taxon>Desulfococcaceae</taxon>
        <taxon>Desulfonema</taxon>
    </lineage>
</organism>
<comment type="subcellular location">
    <subcellularLocation>
        <location evidence="1">Cell inner membrane</location>
        <topology evidence="1">Multi-pass membrane protein</topology>
    </subcellularLocation>
</comment>
<evidence type="ECO:0000256" key="9">
    <source>
        <dbReference type="SAM" id="Phobius"/>
    </source>
</evidence>
<feature type="transmembrane region" description="Helical" evidence="9">
    <location>
        <begin position="88"/>
        <end position="109"/>
    </location>
</feature>
<evidence type="ECO:0000256" key="3">
    <source>
        <dbReference type="ARBA" id="ARBA00022475"/>
    </source>
</evidence>
<keyword evidence="3" id="KW-1003">Cell membrane</keyword>
<evidence type="ECO:0000313" key="12">
    <source>
        <dbReference type="Proteomes" id="UP000663722"/>
    </source>
</evidence>
<evidence type="ECO:0000256" key="1">
    <source>
        <dbReference type="ARBA" id="ARBA00004429"/>
    </source>
</evidence>
<accession>A0A975GMV4</accession>
<dbReference type="PANTHER" id="PTHR35011">
    <property type="entry name" value="2,3-DIKETO-L-GULONATE TRAP TRANSPORTER SMALL PERMEASE PROTEIN YIAM"/>
    <property type="match status" value="1"/>
</dbReference>
<name>A0A975GMV4_9BACT</name>
<dbReference type="GO" id="GO:0005886">
    <property type="term" value="C:plasma membrane"/>
    <property type="evidence" value="ECO:0007669"/>
    <property type="project" value="UniProtKB-SubCell"/>
</dbReference>
<dbReference type="PANTHER" id="PTHR35011:SF2">
    <property type="entry name" value="2,3-DIKETO-L-GULONATE TRAP TRANSPORTER SMALL PERMEASE PROTEIN YIAM"/>
    <property type="match status" value="1"/>
</dbReference>
<dbReference type="Proteomes" id="UP000663722">
    <property type="component" value="Chromosome"/>
</dbReference>
<protein>
    <submittedName>
        <fullName evidence="11">TRAP transporter small membrane protein, DctQ-like</fullName>
    </submittedName>
</protein>
<sequence>MKRVSAILDHMENWGILICFSVSLISLTISITTRYVFHRPLTWPDELSTYLFMLMTFLGASASVKSNMELKVDAIYGFLPHWQFQLDILLHLIRFGVCISFIYSGWNFVLIERDMETVTPILLIPMSVIAAMFPFFGVIMGIRSVECLYQVIREHRQKGH</sequence>
<evidence type="ECO:0000256" key="5">
    <source>
        <dbReference type="ARBA" id="ARBA00022692"/>
    </source>
</evidence>
<gene>
    <name evidence="11" type="ORF">dnm_031450</name>
</gene>
<dbReference type="EMBL" id="CP061800">
    <property type="protein sequence ID" value="QTA87117.1"/>
    <property type="molecule type" value="Genomic_DNA"/>
</dbReference>
<comment type="similarity">
    <text evidence="8">Belongs to the TRAP transporter small permease family.</text>
</comment>
<dbReference type="InterPro" id="IPR055348">
    <property type="entry name" value="DctQ"/>
</dbReference>
<feature type="transmembrane region" description="Helical" evidence="9">
    <location>
        <begin position="14"/>
        <end position="37"/>
    </location>
</feature>
<dbReference type="InterPro" id="IPR007387">
    <property type="entry name" value="TRAP_DctQ"/>
</dbReference>
<dbReference type="RefSeq" id="WP_207682452.1">
    <property type="nucleotide sequence ID" value="NZ_CP061800.1"/>
</dbReference>
<keyword evidence="4" id="KW-0997">Cell inner membrane</keyword>
<feature type="transmembrane region" description="Helical" evidence="9">
    <location>
        <begin position="121"/>
        <end position="142"/>
    </location>
</feature>
<proteinExistence type="inferred from homology"/>
<feature type="domain" description="Tripartite ATP-independent periplasmic transporters DctQ component" evidence="10">
    <location>
        <begin position="25"/>
        <end position="153"/>
    </location>
</feature>
<keyword evidence="5 9" id="KW-0812">Transmembrane</keyword>
<dbReference type="GO" id="GO:0015740">
    <property type="term" value="P:C4-dicarboxylate transport"/>
    <property type="evidence" value="ECO:0007669"/>
    <property type="project" value="TreeGrafter"/>
</dbReference>